<organism evidence="2 3">
    <name type="scientific">Bizionia sediminis</name>
    <dbReference type="NCBI Taxonomy" id="1737064"/>
    <lineage>
        <taxon>Bacteria</taxon>
        <taxon>Pseudomonadati</taxon>
        <taxon>Bacteroidota</taxon>
        <taxon>Flavobacteriia</taxon>
        <taxon>Flavobacteriales</taxon>
        <taxon>Flavobacteriaceae</taxon>
        <taxon>Bizionia</taxon>
    </lineage>
</organism>
<protein>
    <recommendedName>
        <fullName evidence="4">DUF1566 domain-containing protein</fullName>
    </recommendedName>
</protein>
<keyword evidence="1" id="KW-0812">Transmembrane</keyword>
<dbReference type="RefSeq" id="WP_376892128.1">
    <property type="nucleotide sequence ID" value="NZ_JBHULS010000002.1"/>
</dbReference>
<dbReference type="Proteomes" id="UP001597472">
    <property type="component" value="Unassembled WGS sequence"/>
</dbReference>
<reference evidence="3" key="1">
    <citation type="journal article" date="2019" name="Int. J. Syst. Evol. Microbiol.">
        <title>The Global Catalogue of Microorganisms (GCM) 10K type strain sequencing project: providing services to taxonomists for standard genome sequencing and annotation.</title>
        <authorList>
            <consortium name="The Broad Institute Genomics Platform"/>
            <consortium name="The Broad Institute Genome Sequencing Center for Infectious Disease"/>
            <person name="Wu L."/>
            <person name="Ma J."/>
        </authorList>
    </citation>
    <scope>NUCLEOTIDE SEQUENCE [LARGE SCALE GENOMIC DNA]</scope>
    <source>
        <strain evidence="3">KCTC 42587</strain>
    </source>
</reference>
<evidence type="ECO:0008006" key="4">
    <source>
        <dbReference type="Google" id="ProtNLM"/>
    </source>
</evidence>
<accession>A0ABW5KTM2</accession>
<keyword evidence="3" id="KW-1185">Reference proteome</keyword>
<name>A0ABW5KTM2_9FLAO</name>
<evidence type="ECO:0000313" key="2">
    <source>
        <dbReference type="EMBL" id="MFD2551061.1"/>
    </source>
</evidence>
<gene>
    <name evidence="2" type="ORF">ACFSQP_04455</name>
</gene>
<keyword evidence="1" id="KW-0472">Membrane</keyword>
<comment type="caution">
    <text evidence="2">The sequence shown here is derived from an EMBL/GenBank/DDBJ whole genome shotgun (WGS) entry which is preliminary data.</text>
</comment>
<sequence length="420" mass="44459">MNLLNTVIPLKFIFYFILLSVFPFHGAAQIVNKNGAVTTEALQAVNKNGAIATGIGLNRFGGIVDAPLTTSVTSTTGRIWMDRNLGASRVATSATDTLAYGDLYQWGRATDGHQVRTSVAITEQSSSTSPGTDFIKGSSNWYTGTDPDNLWQGVNGINNPCPSGFRLPTKAEWEAERATWSSNNTAGAWASQLKLPLTGYRSNNNGSLNNPGSGYYWSSTVSSFFSASLSHFLSIDSGASVIGSSDLRANGRAVRCIKNLAVGDTYQGGKIAYIFVPGDTGYVAGETHGLIVATENQSNGDGKAWNNGTNVSIGTGSAKGTGAANTTAIIAAQSATTTDYAAGLARAYTGGGYTDWYLPSKEELNTLYVNKTAIGIPDTVYYSSTEVNADKVYAQRMSDGQYFQMPKGGTGLPVRAMRTF</sequence>
<proteinExistence type="predicted"/>
<evidence type="ECO:0000256" key="1">
    <source>
        <dbReference type="SAM" id="Phobius"/>
    </source>
</evidence>
<dbReference type="EMBL" id="JBHULS010000002">
    <property type="protein sequence ID" value="MFD2551061.1"/>
    <property type="molecule type" value="Genomic_DNA"/>
</dbReference>
<evidence type="ECO:0000313" key="3">
    <source>
        <dbReference type="Proteomes" id="UP001597472"/>
    </source>
</evidence>
<feature type="transmembrane region" description="Helical" evidence="1">
    <location>
        <begin position="12"/>
        <end position="31"/>
    </location>
</feature>
<keyword evidence="1" id="KW-1133">Transmembrane helix</keyword>